<keyword evidence="4" id="KW-1185">Reference proteome</keyword>
<evidence type="ECO:0000313" key="3">
    <source>
        <dbReference type="EMBL" id="KAH0737500.1"/>
    </source>
</evidence>
<evidence type="ECO:0000313" key="4">
    <source>
        <dbReference type="Proteomes" id="UP000826656"/>
    </source>
</evidence>
<accession>A0ABQ7TSG6</accession>
<dbReference type="EMBL" id="JAIVGD010000028">
    <property type="protein sequence ID" value="KAH0737500.1"/>
    <property type="molecule type" value="Genomic_DNA"/>
</dbReference>
<evidence type="ECO:0000259" key="2">
    <source>
        <dbReference type="Pfam" id="PF00646"/>
    </source>
</evidence>
<dbReference type="InterPro" id="IPR001810">
    <property type="entry name" value="F-box_dom"/>
</dbReference>
<proteinExistence type="predicted"/>
<gene>
    <name evidence="3" type="ORF">KY290_036205</name>
</gene>
<keyword evidence="1" id="KW-1133">Transmembrane helix</keyword>
<organism evidence="3 4">
    <name type="scientific">Solanum tuberosum</name>
    <name type="common">Potato</name>
    <dbReference type="NCBI Taxonomy" id="4113"/>
    <lineage>
        <taxon>Eukaryota</taxon>
        <taxon>Viridiplantae</taxon>
        <taxon>Streptophyta</taxon>
        <taxon>Embryophyta</taxon>
        <taxon>Tracheophyta</taxon>
        <taxon>Spermatophyta</taxon>
        <taxon>Magnoliopsida</taxon>
        <taxon>eudicotyledons</taxon>
        <taxon>Gunneridae</taxon>
        <taxon>Pentapetalae</taxon>
        <taxon>asterids</taxon>
        <taxon>lamiids</taxon>
        <taxon>Solanales</taxon>
        <taxon>Solanaceae</taxon>
        <taxon>Solanoideae</taxon>
        <taxon>Solaneae</taxon>
        <taxon>Solanum</taxon>
    </lineage>
</organism>
<keyword evidence="1" id="KW-0472">Membrane</keyword>
<dbReference type="Pfam" id="PF00646">
    <property type="entry name" value="F-box"/>
    <property type="match status" value="1"/>
</dbReference>
<sequence length="99" mass="11399">MERADLWSDCIPSEILGLISSRLIIAEYFVFRAVCKKWRYTTMIPPPRRGLSEKWPCLMTLRGNTEIVEFFDPVYNVVPITGIPIPKLRGSRIRSSKGN</sequence>
<protein>
    <recommendedName>
        <fullName evidence="2">F-box domain-containing protein</fullName>
    </recommendedName>
</protein>
<name>A0ABQ7TSG6_SOLTU</name>
<feature type="domain" description="F-box" evidence="2">
    <location>
        <begin position="10"/>
        <end position="41"/>
    </location>
</feature>
<evidence type="ECO:0000256" key="1">
    <source>
        <dbReference type="SAM" id="Phobius"/>
    </source>
</evidence>
<feature type="transmembrane region" description="Helical" evidence="1">
    <location>
        <begin position="15"/>
        <end position="35"/>
    </location>
</feature>
<comment type="caution">
    <text evidence="3">The sequence shown here is derived from an EMBL/GenBank/DDBJ whole genome shotgun (WGS) entry which is preliminary data.</text>
</comment>
<dbReference type="Proteomes" id="UP000826656">
    <property type="component" value="Unassembled WGS sequence"/>
</dbReference>
<keyword evidence="1" id="KW-0812">Transmembrane</keyword>
<reference evidence="3 4" key="1">
    <citation type="journal article" date="2021" name="bioRxiv">
        <title>Chromosome-scale and haplotype-resolved genome assembly of a tetraploid potato cultivar.</title>
        <authorList>
            <person name="Sun H."/>
            <person name="Jiao W.-B."/>
            <person name="Krause K."/>
            <person name="Campoy J.A."/>
            <person name="Goel M."/>
            <person name="Folz-Donahue K."/>
            <person name="Kukat C."/>
            <person name="Huettel B."/>
            <person name="Schneeberger K."/>
        </authorList>
    </citation>
    <scope>NUCLEOTIDE SEQUENCE [LARGE SCALE GENOMIC DNA]</scope>
    <source>
        <strain evidence="3">SolTubOtavaFocal</strain>
        <tissue evidence="3">Leaves</tissue>
    </source>
</reference>